<name>X1DTH0_9ZZZZ</name>
<dbReference type="AlphaFoldDB" id="X1DTH0"/>
<reference evidence="1" key="1">
    <citation type="journal article" date="2014" name="Front. Microbiol.">
        <title>High frequency of phylogenetically diverse reductive dehalogenase-homologous genes in deep subseafloor sedimentary metagenomes.</title>
        <authorList>
            <person name="Kawai M."/>
            <person name="Futagami T."/>
            <person name="Toyoda A."/>
            <person name="Takaki Y."/>
            <person name="Nishi S."/>
            <person name="Hori S."/>
            <person name="Arai W."/>
            <person name="Tsubouchi T."/>
            <person name="Morono Y."/>
            <person name="Uchiyama I."/>
            <person name="Ito T."/>
            <person name="Fujiyama A."/>
            <person name="Inagaki F."/>
            <person name="Takami H."/>
        </authorList>
    </citation>
    <scope>NUCLEOTIDE SEQUENCE</scope>
    <source>
        <strain evidence="1">Expedition CK06-06</strain>
    </source>
</reference>
<protein>
    <recommendedName>
        <fullName evidence="2">JAB domain-containing protein</fullName>
    </recommendedName>
</protein>
<feature type="non-terminal residue" evidence="1">
    <location>
        <position position="137"/>
    </location>
</feature>
<evidence type="ECO:0008006" key="2">
    <source>
        <dbReference type="Google" id="ProtNLM"/>
    </source>
</evidence>
<sequence>MKTVGYLLNTREGLDGEPGLFYDYILAGNGVFVRVRGPLLAATVLIGEAHVRGLLPLEETMELPRGKIPRYFYDLALSTLVADPYREQYLAVTWDGEYHLEVPPQEGGSCWVEYECLPNTVLDIHSHGGMSAFFSMT</sequence>
<gene>
    <name evidence="1" type="ORF">S01H4_52286</name>
</gene>
<organism evidence="1">
    <name type="scientific">marine sediment metagenome</name>
    <dbReference type="NCBI Taxonomy" id="412755"/>
    <lineage>
        <taxon>unclassified sequences</taxon>
        <taxon>metagenomes</taxon>
        <taxon>ecological metagenomes</taxon>
    </lineage>
</organism>
<dbReference type="EMBL" id="BART01029855">
    <property type="protein sequence ID" value="GAH11515.1"/>
    <property type="molecule type" value="Genomic_DNA"/>
</dbReference>
<proteinExistence type="predicted"/>
<comment type="caution">
    <text evidence="1">The sequence shown here is derived from an EMBL/GenBank/DDBJ whole genome shotgun (WGS) entry which is preliminary data.</text>
</comment>
<accession>X1DTH0</accession>
<evidence type="ECO:0000313" key="1">
    <source>
        <dbReference type="EMBL" id="GAH11515.1"/>
    </source>
</evidence>